<feature type="region of interest" description="Disordered" evidence="1">
    <location>
        <begin position="21"/>
        <end position="53"/>
    </location>
</feature>
<evidence type="ECO:0000256" key="1">
    <source>
        <dbReference type="SAM" id="MobiDB-lite"/>
    </source>
</evidence>
<proteinExistence type="predicted"/>
<sequence length="99" mass="10399">MTPVARRRRRSELGVEVHVHGAGHVPGPVLSRPVGPPERPSDIEHADLPTGGDESLKLLRVGQHRAPNGVLRHPPLLSSVAGALASATCMVHASTSSGW</sequence>
<protein>
    <submittedName>
        <fullName evidence="2">Uncharacterized protein</fullName>
    </submittedName>
</protein>
<dbReference type="AlphaFoldDB" id="A0A1J5PZV6"/>
<organism evidence="2">
    <name type="scientific">mine drainage metagenome</name>
    <dbReference type="NCBI Taxonomy" id="410659"/>
    <lineage>
        <taxon>unclassified sequences</taxon>
        <taxon>metagenomes</taxon>
        <taxon>ecological metagenomes</taxon>
    </lineage>
</organism>
<evidence type="ECO:0000313" key="2">
    <source>
        <dbReference type="EMBL" id="OIQ76512.1"/>
    </source>
</evidence>
<feature type="compositionally biased region" description="Low complexity" evidence="1">
    <location>
        <begin position="21"/>
        <end position="30"/>
    </location>
</feature>
<dbReference type="EMBL" id="MLJW01001848">
    <property type="protein sequence ID" value="OIQ76512.1"/>
    <property type="molecule type" value="Genomic_DNA"/>
</dbReference>
<reference evidence="2" key="1">
    <citation type="submission" date="2016-10" db="EMBL/GenBank/DDBJ databases">
        <title>Sequence of Gallionella enrichment culture.</title>
        <authorList>
            <person name="Poehlein A."/>
            <person name="Muehling M."/>
            <person name="Daniel R."/>
        </authorList>
    </citation>
    <scope>NUCLEOTIDE SEQUENCE</scope>
</reference>
<comment type="caution">
    <text evidence="2">The sequence shown here is derived from an EMBL/GenBank/DDBJ whole genome shotgun (WGS) entry which is preliminary data.</text>
</comment>
<gene>
    <name evidence="2" type="ORF">GALL_418090</name>
</gene>
<name>A0A1J5PZV6_9ZZZZ</name>
<accession>A0A1J5PZV6</accession>